<sequence length="64" mass="7400">MPLFGYISFGTIQLYSIWAYNFFVLNKKLYDTDVNFKTLNNRSAYAGFIVGVLFVYRGKPLLCS</sequence>
<feature type="transmembrane region" description="Helical" evidence="1">
    <location>
        <begin position="6"/>
        <end position="23"/>
    </location>
</feature>
<keyword evidence="1" id="KW-1133">Transmembrane helix</keyword>
<evidence type="ECO:0000313" key="2">
    <source>
        <dbReference type="EMBL" id="QHU17788.1"/>
    </source>
</evidence>
<organism evidence="2">
    <name type="scientific">viral metagenome</name>
    <dbReference type="NCBI Taxonomy" id="1070528"/>
    <lineage>
        <taxon>unclassified sequences</taxon>
        <taxon>metagenomes</taxon>
        <taxon>organismal metagenomes</taxon>
    </lineage>
</organism>
<feature type="transmembrane region" description="Helical" evidence="1">
    <location>
        <begin position="44"/>
        <end position="62"/>
    </location>
</feature>
<accession>A0A6C0KN77</accession>
<keyword evidence="1" id="KW-0472">Membrane</keyword>
<name>A0A6C0KN77_9ZZZZ</name>
<proteinExistence type="predicted"/>
<keyword evidence="1" id="KW-0812">Transmembrane</keyword>
<protein>
    <submittedName>
        <fullName evidence="2">Uncharacterized protein</fullName>
    </submittedName>
</protein>
<reference evidence="2" key="1">
    <citation type="journal article" date="2020" name="Nature">
        <title>Giant virus diversity and host interactions through global metagenomics.</title>
        <authorList>
            <person name="Schulz F."/>
            <person name="Roux S."/>
            <person name="Paez-Espino D."/>
            <person name="Jungbluth S."/>
            <person name="Walsh D.A."/>
            <person name="Denef V.J."/>
            <person name="McMahon K.D."/>
            <person name="Konstantinidis K.T."/>
            <person name="Eloe-Fadrosh E.A."/>
            <person name="Kyrpides N.C."/>
            <person name="Woyke T."/>
        </authorList>
    </citation>
    <scope>NUCLEOTIDE SEQUENCE</scope>
    <source>
        <strain evidence="2">GVMAG-S-3300012919-55</strain>
    </source>
</reference>
<dbReference type="AlphaFoldDB" id="A0A6C0KN77"/>
<evidence type="ECO:0000256" key="1">
    <source>
        <dbReference type="SAM" id="Phobius"/>
    </source>
</evidence>
<dbReference type="EMBL" id="MN740918">
    <property type="protein sequence ID" value="QHU17788.1"/>
    <property type="molecule type" value="Genomic_DNA"/>
</dbReference>